<dbReference type="AlphaFoldDB" id="A0A6A5YER5"/>
<dbReference type="EMBL" id="ML978714">
    <property type="protein sequence ID" value="KAF2089304.1"/>
    <property type="molecule type" value="Genomic_DNA"/>
</dbReference>
<dbReference type="InterPro" id="IPR036704">
    <property type="entry name" value="RraA/RraA-like_sf"/>
</dbReference>
<dbReference type="Gene3D" id="3.50.30.40">
    <property type="entry name" value="Ribonuclease E inhibitor RraA/RraA-like"/>
    <property type="match status" value="1"/>
</dbReference>
<feature type="binding site" evidence="1">
    <location>
        <position position="140"/>
    </location>
    <ligand>
        <name>Mg(2+)</name>
        <dbReference type="ChEBI" id="CHEBI:18420"/>
    </ligand>
</feature>
<dbReference type="PANTHER" id="PTHR33254:SF4">
    <property type="entry name" value="4-HYDROXY-4-METHYL-2-OXOGLUTARATE ALDOLASE 3-RELATED"/>
    <property type="match status" value="1"/>
</dbReference>
<feature type="binding site" evidence="1">
    <location>
        <position position="139"/>
    </location>
    <ligand>
        <name>substrate</name>
    </ligand>
</feature>
<dbReference type="GO" id="GO:0046872">
    <property type="term" value="F:metal ion binding"/>
    <property type="evidence" value="ECO:0007669"/>
    <property type="project" value="UniProtKB-KW"/>
</dbReference>
<name>A0A6A5YER5_9PEZI</name>
<dbReference type="Proteomes" id="UP000799776">
    <property type="component" value="Unassembled WGS sequence"/>
</dbReference>
<comment type="cofactor">
    <cofactor evidence="1">
        <name>Mg(2+)</name>
        <dbReference type="ChEBI" id="CHEBI:18420"/>
    </cofactor>
</comment>
<gene>
    <name evidence="2" type="ORF">K490DRAFT_36907</name>
</gene>
<keyword evidence="3" id="KW-1185">Reference proteome</keyword>
<accession>A0A6A5YER5</accession>
<dbReference type="GO" id="GO:0008948">
    <property type="term" value="F:oxaloacetate decarboxylase activity"/>
    <property type="evidence" value="ECO:0007669"/>
    <property type="project" value="TreeGrafter"/>
</dbReference>
<reference evidence="2" key="1">
    <citation type="journal article" date="2020" name="Stud. Mycol.">
        <title>101 Dothideomycetes genomes: a test case for predicting lifestyles and emergence of pathogens.</title>
        <authorList>
            <person name="Haridas S."/>
            <person name="Albert R."/>
            <person name="Binder M."/>
            <person name="Bloem J."/>
            <person name="Labutti K."/>
            <person name="Salamov A."/>
            <person name="Andreopoulos B."/>
            <person name="Baker S."/>
            <person name="Barry K."/>
            <person name="Bills G."/>
            <person name="Bluhm B."/>
            <person name="Cannon C."/>
            <person name="Castanera R."/>
            <person name="Culley D."/>
            <person name="Daum C."/>
            <person name="Ezra D."/>
            <person name="Gonzalez J."/>
            <person name="Henrissat B."/>
            <person name="Kuo A."/>
            <person name="Liang C."/>
            <person name="Lipzen A."/>
            <person name="Lutzoni F."/>
            <person name="Magnuson J."/>
            <person name="Mondo S."/>
            <person name="Nolan M."/>
            <person name="Ohm R."/>
            <person name="Pangilinan J."/>
            <person name="Park H.-J."/>
            <person name="Ramirez L."/>
            <person name="Alfaro M."/>
            <person name="Sun H."/>
            <person name="Tritt A."/>
            <person name="Yoshinaga Y."/>
            <person name="Zwiers L.-H."/>
            <person name="Turgeon B."/>
            <person name="Goodwin S."/>
            <person name="Spatafora J."/>
            <person name="Crous P."/>
            <person name="Grigoriev I."/>
        </authorList>
    </citation>
    <scope>NUCLEOTIDE SEQUENCE</scope>
    <source>
        <strain evidence="2">CBS 121410</strain>
    </source>
</reference>
<dbReference type="Pfam" id="PF03737">
    <property type="entry name" value="RraA-like"/>
    <property type="match status" value="1"/>
</dbReference>
<evidence type="ECO:0000313" key="2">
    <source>
        <dbReference type="EMBL" id="KAF2089304.1"/>
    </source>
</evidence>
<dbReference type="GO" id="GO:0047443">
    <property type="term" value="F:4-hydroxy-4-methyl-2-oxoglutarate aldolase activity"/>
    <property type="evidence" value="ECO:0007669"/>
    <property type="project" value="TreeGrafter"/>
</dbReference>
<dbReference type="CDD" id="cd16841">
    <property type="entry name" value="RraA_family"/>
    <property type="match status" value="1"/>
</dbReference>
<dbReference type="OrthoDB" id="1476984at2759"/>
<dbReference type="SUPFAM" id="SSF89562">
    <property type="entry name" value="RraA-like"/>
    <property type="match status" value="1"/>
</dbReference>
<sequence>MTSVQFQVLAKYSACDVSDALLRLEVPGAGLLDGITPVSPDPFSLPEPYKPRTVAPASTVLFAPKASASFPNATADANTTPEIESNIPAGTPYADMVVQDTIVVIAQPDTTSCAVVGGINATRMKKLGTKGVVVSGRVRDLGVLRGLDTRGWHVWCRGNSTVGAGAETKAWAMDVPIEVGRNGVVVAPGDIILLDPAENGAVCIPKRLLGRVLELLPVLTSQDEKVMIEVRRGDTVEEAFQKHRIF</sequence>
<evidence type="ECO:0000256" key="1">
    <source>
        <dbReference type="PIRSR" id="PIRSR605493-1"/>
    </source>
</evidence>
<dbReference type="InterPro" id="IPR005493">
    <property type="entry name" value="RraA/RraA-like"/>
</dbReference>
<dbReference type="PANTHER" id="PTHR33254">
    <property type="entry name" value="4-HYDROXY-4-METHYL-2-OXOGLUTARATE ALDOLASE 3-RELATED"/>
    <property type="match status" value="1"/>
</dbReference>
<keyword evidence="1" id="KW-0479">Metal-binding</keyword>
<evidence type="ECO:0000313" key="3">
    <source>
        <dbReference type="Proteomes" id="UP000799776"/>
    </source>
</evidence>
<keyword evidence="1" id="KW-0460">Magnesium</keyword>
<protein>
    <submittedName>
        <fullName evidence="2">DlpA domain-containing protein</fullName>
    </submittedName>
</protein>
<proteinExistence type="predicted"/>
<organism evidence="2 3">
    <name type="scientific">Saccharata proteae CBS 121410</name>
    <dbReference type="NCBI Taxonomy" id="1314787"/>
    <lineage>
        <taxon>Eukaryota</taxon>
        <taxon>Fungi</taxon>
        <taxon>Dikarya</taxon>
        <taxon>Ascomycota</taxon>
        <taxon>Pezizomycotina</taxon>
        <taxon>Dothideomycetes</taxon>
        <taxon>Dothideomycetes incertae sedis</taxon>
        <taxon>Botryosphaeriales</taxon>
        <taxon>Saccharataceae</taxon>
        <taxon>Saccharata</taxon>
    </lineage>
</organism>